<reference evidence="3" key="1">
    <citation type="submission" date="2016-05" db="EMBL/GenBank/DDBJ databases">
        <authorList>
            <person name="Naeem Raeece"/>
        </authorList>
    </citation>
    <scope>NUCLEOTIDE SEQUENCE [LARGE SCALE GENOMIC DNA]</scope>
</reference>
<feature type="chain" id="PRO_5008381134" evidence="1">
    <location>
        <begin position="23"/>
        <end position="243"/>
    </location>
</feature>
<evidence type="ECO:0000313" key="2">
    <source>
        <dbReference type="EMBL" id="SBS96443.1"/>
    </source>
</evidence>
<dbReference type="Gene3D" id="1.10.3030.10">
    <property type="entry name" value="Gametocyte protein Pfg27"/>
    <property type="match status" value="1"/>
</dbReference>
<dbReference type="AlphaFoldDB" id="A0A1A8WU46"/>
<dbReference type="InterPro" id="IPR015299">
    <property type="entry name" value="Gamete_antigen_PLAspp"/>
</dbReference>
<dbReference type="SUPFAM" id="SSF89162">
    <property type="entry name" value="Gametocyte protein Pfg27"/>
    <property type="match status" value="1"/>
</dbReference>
<name>A0A1A8WU46_PLAMA</name>
<gene>
    <name evidence="2" type="ORF">PMALA_053950</name>
</gene>
<dbReference type="Proteomes" id="UP000078597">
    <property type="component" value="Unassembled WGS sequence"/>
</dbReference>
<feature type="signal peptide" evidence="1">
    <location>
        <begin position="1"/>
        <end position="22"/>
    </location>
</feature>
<dbReference type="InterPro" id="IPR036469">
    <property type="entry name" value="Pfg27_sf"/>
</dbReference>
<dbReference type="VEuPathDB" id="PlasmoDB:PmUG01_14017700"/>
<sequence>MNIYIFLLIEILVIHAFIKCSAECVKETYPDHIEKITTRNRGECPYKLIYEHLPNGTVREDVMKLADLEFQATVYFLFIVLLAYMKHRKDNTNKQELFSKICYSEVETTIDYFIQHFGNRFKDKRSKDKCIDRIIRRLNFIVIEGILTKDYCERAQKYFWIEQRVIEEMSVKVFKEKTDDKKRNMCINELAIKSLISKLERGRNIKLSDGMIANTVSTVEDFLLDLLREAEINKPSKESLKKE</sequence>
<organism evidence="2 3">
    <name type="scientific">Plasmodium malariae</name>
    <dbReference type="NCBI Taxonomy" id="5858"/>
    <lineage>
        <taxon>Eukaryota</taxon>
        <taxon>Sar</taxon>
        <taxon>Alveolata</taxon>
        <taxon>Apicomplexa</taxon>
        <taxon>Aconoidasida</taxon>
        <taxon>Haemosporida</taxon>
        <taxon>Plasmodiidae</taxon>
        <taxon>Plasmodium</taxon>
        <taxon>Plasmodium (Plasmodium)</taxon>
    </lineage>
</organism>
<protein>
    <submittedName>
        <fullName evidence="2">Gamete antigen 27/25 (G27/25)</fullName>
    </submittedName>
</protein>
<accession>A0A1A8WU46</accession>
<evidence type="ECO:0000313" key="3">
    <source>
        <dbReference type="Proteomes" id="UP000078597"/>
    </source>
</evidence>
<dbReference type="EMBL" id="FLQW01004000">
    <property type="protein sequence ID" value="SBS96443.1"/>
    <property type="molecule type" value="Genomic_DNA"/>
</dbReference>
<evidence type="ECO:0000256" key="1">
    <source>
        <dbReference type="SAM" id="SignalP"/>
    </source>
</evidence>
<keyword evidence="1" id="KW-0732">Signal</keyword>
<dbReference type="Pfam" id="PF09216">
    <property type="entry name" value="Pfg27"/>
    <property type="match status" value="1"/>
</dbReference>
<proteinExistence type="predicted"/>